<evidence type="ECO:0000313" key="2">
    <source>
        <dbReference type="EMBL" id="NRF67590.1"/>
    </source>
</evidence>
<protein>
    <recommendedName>
        <fullName evidence="4">Phthalyl amidase</fullName>
    </recommendedName>
</protein>
<keyword evidence="3" id="KW-1185">Reference proteome</keyword>
<feature type="signal peptide" evidence="1">
    <location>
        <begin position="1"/>
        <end position="21"/>
    </location>
</feature>
<dbReference type="Proteomes" id="UP000737171">
    <property type="component" value="Unassembled WGS sequence"/>
</dbReference>
<dbReference type="RefSeq" id="WP_173122694.1">
    <property type="nucleotide sequence ID" value="NZ_JABRWJ010000003.1"/>
</dbReference>
<reference evidence="2 3" key="1">
    <citation type="submission" date="2020-05" db="EMBL/GenBank/DDBJ databases">
        <title>Aquincola sp. isolate from soil.</title>
        <authorList>
            <person name="Han J."/>
            <person name="Kim D.-U."/>
        </authorList>
    </citation>
    <scope>NUCLEOTIDE SEQUENCE [LARGE SCALE GENOMIC DNA]</scope>
    <source>
        <strain evidence="2 3">S2</strain>
    </source>
</reference>
<dbReference type="SUPFAM" id="SSF53474">
    <property type="entry name" value="alpha/beta-Hydrolases"/>
    <property type="match status" value="1"/>
</dbReference>
<sequence length="444" mass="47911">MRKTLVSSFIALAFSALTASAAPPPAYFVDEAKLPFAALANLPTDRAWGVHNGAGYRIEVPQNWNGTLVLWAHGYRGTGLELTVDNHPLRAFLIANGYAWAASSYSRNAYDPSQGAKDTHALTKFFNGRFGKPVRTYITGASMGGHITAVVAEQWPQSYDGAMPICGVLGDYELFDYFLDFNLAAQTLSAQGALYPFGADYMTAVVPATKAALGPAFPFALNAAGLNFKALVQLRSGGVRPLFDQGWLYWNGLVPGDFLFGLGVGDGTLPRQPGVAVQNTDVTYQFDSLPALTPAEDAFNIAVQRVRADPQGRRNNGLANVTPTPGDLRIPMLTLHTLGDLFVPFHMEQEYARRVAAKGYAQNLVLRATRDIGHCSFTPNELVQTFTDLVKWVEQGSKPAGDNVLDPAAVAHPNFGCTFTDKTAPRIWDQPGLAFLKPAACPAP</sequence>
<dbReference type="Gene3D" id="3.40.50.1820">
    <property type="entry name" value="alpha/beta hydrolase"/>
    <property type="match status" value="1"/>
</dbReference>
<accession>A0ABX2EG26</accession>
<organism evidence="2 3">
    <name type="scientific">Pseudaquabacterium terrae</name>
    <dbReference type="NCBI Taxonomy" id="2732868"/>
    <lineage>
        <taxon>Bacteria</taxon>
        <taxon>Pseudomonadati</taxon>
        <taxon>Pseudomonadota</taxon>
        <taxon>Betaproteobacteria</taxon>
        <taxon>Burkholderiales</taxon>
        <taxon>Sphaerotilaceae</taxon>
        <taxon>Pseudaquabacterium</taxon>
    </lineage>
</organism>
<evidence type="ECO:0000256" key="1">
    <source>
        <dbReference type="SAM" id="SignalP"/>
    </source>
</evidence>
<name>A0ABX2EG26_9BURK</name>
<feature type="chain" id="PRO_5046129063" description="Phthalyl amidase" evidence="1">
    <location>
        <begin position="22"/>
        <end position="444"/>
    </location>
</feature>
<dbReference type="EMBL" id="JABRWJ010000003">
    <property type="protein sequence ID" value="NRF67590.1"/>
    <property type="molecule type" value="Genomic_DNA"/>
</dbReference>
<gene>
    <name evidence="2" type="ORF">HLB44_11400</name>
</gene>
<dbReference type="InterPro" id="IPR029058">
    <property type="entry name" value="AB_hydrolase_fold"/>
</dbReference>
<keyword evidence="1" id="KW-0732">Signal</keyword>
<comment type="caution">
    <text evidence="2">The sequence shown here is derived from an EMBL/GenBank/DDBJ whole genome shotgun (WGS) entry which is preliminary data.</text>
</comment>
<evidence type="ECO:0000313" key="3">
    <source>
        <dbReference type="Proteomes" id="UP000737171"/>
    </source>
</evidence>
<proteinExistence type="predicted"/>
<evidence type="ECO:0008006" key="4">
    <source>
        <dbReference type="Google" id="ProtNLM"/>
    </source>
</evidence>